<evidence type="ECO:0000256" key="3">
    <source>
        <dbReference type="ARBA" id="ARBA00023125"/>
    </source>
</evidence>
<proteinExistence type="inferred from homology"/>
<dbReference type="AlphaFoldDB" id="A0A4P2Q0F6"/>
<evidence type="ECO:0000256" key="4">
    <source>
        <dbReference type="ARBA" id="ARBA00023163"/>
    </source>
</evidence>
<dbReference type="OrthoDB" id="5496634at2"/>
<keyword evidence="3" id="KW-0238">DNA-binding</keyword>
<dbReference type="Gene3D" id="3.40.190.290">
    <property type="match status" value="1"/>
</dbReference>
<keyword evidence="2" id="KW-0805">Transcription regulation</keyword>
<evidence type="ECO:0000256" key="1">
    <source>
        <dbReference type="ARBA" id="ARBA00009437"/>
    </source>
</evidence>
<evidence type="ECO:0000259" key="5">
    <source>
        <dbReference type="PROSITE" id="PS50931"/>
    </source>
</evidence>
<feature type="domain" description="HTH lysR-type" evidence="5">
    <location>
        <begin position="1"/>
        <end position="58"/>
    </location>
</feature>
<comment type="similarity">
    <text evidence="1">Belongs to the LysR transcriptional regulatory family.</text>
</comment>
<reference evidence="6 7" key="1">
    <citation type="submission" date="2015-09" db="EMBL/GenBank/DDBJ databases">
        <title>Sorangium comparison.</title>
        <authorList>
            <person name="Zaburannyi N."/>
            <person name="Bunk B."/>
            <person name="Overmann J."/>
            <person name="Mueller R."/>
        </authorList>
    </citation>
    <scope>NUCLEOTIDE SEQUENCE [LARGE SCALE GENOMIC DNA]</scope>
    <source>
        <strain evidence="6 7">So ceGT47</strain>
    </source>
</reference>
<evidence type="ECO:0000313" key="7">
    <source>
        <dbReference type="Proteomes" id="UP000295781"/>
    </source>
</evidence>
<evidence type="ECO:0000256" key="2">
    <source>
        <dbReference type="ARBA" id="ARBA00023015"/>
    </source>
</evidence>
<dbReference type="GO" id="GO:0003700">
    <property type="term" value="F:DNA-binding transcription factor activity"/>
    <property type="evidence" value="ECO:0007669"/>
    <property type="project" value="InterPro"/>
</dbReference>
<organism evidence="6 7">
    <name type="scientific">Sorangium cellulosum</name>
    <name type="common">Polyangium cellulosum</name>
    <dbReference type="NCBI Taxonomy" id="56"/>
    <lineage>
        <taxon>Bacteria</taxon>
        <taxon>Pseudomonadati</taxon>
        <taxon>Myxococcota</taxon>
        <taxon>Polyangia</taxon>
        <taxon>Polyangiales</taxon>
        <taxon>Polyangiaceae</taxon>
        <taxon>Sorangium</taxon>
    </lineage>
</organism>
<dbReference type="InterPro" id="IPR036390">
    <property type="entry name" value="WH_DNA-bd_sf"/>
</dbReference>
<dbReference type="InterPro" id="IPR036388">
    <property type="entry name" value="WH-like_DNA-bd_sf"/>
</dbReference>
<dbReference type="SUPFAM" id="SSF53850">
    <property type="entry name" value="Periplasmic binding protein-like II"/>
    <property type="match status" value="1"/>
</dbReference>
<gene>
    <name evidence="6" type="primary">lysR</name>
    <name evidence="6" type="ORF">SOCEGT47_030240</name>
</gene>
<dbReference type="Proteomes" id="UP000295781">
    <property type="component" value="Chromosome"/>
</dbReference>
<dbReference type="InterPro" id="IPR000847">
    <property type="entry name" value="LysR_HTH_N"/>
</dbReference>
<sequence>MDLDELRVFIAIMDRGSFAAAAKSLRFPLATLRRRMDELEARMGVKLLERDRQGATPTSAGLVLAEKARGLLHDVQSLAQSVREAGAEPSGEVVLAAPQGMPPDFVSSFFALVMQLYPKIAWRVRCADDPAVALSGDAHAAVCIGERPPDGPWMCRKLLSLREGLVASAAYLERHGTPVSVGDLASHRLLLWERPGRRGDALPLADGSKLPVAPALRMNDIFLLRQCAARGCGIAFLPDAPFPEPQAGAEKLRTVLQDQVGGESALWLLARPASLESPRMRLALDQLLQLLEALRPA</sequence>
<dbReference type="SUPFAM" id="SSF46785">
    <property type="entry name" value="Winged helix' DNA-binding domain"/>
    <property type="match status" value="1"/>
</dbReference>
<dbReference type="GO" id="GO:0006351">
    <property type="term" value="P:DNA-templated transcription"/>
    <property type="evidence" value="ECO:0007669"/>
    <property type="project" value="TreeGrafter"/>
</dbReference>
<dbReference type="RefSeq" id="WP_129347667.1">
    <property type="nucleotide sequence ID" value="NZ_CP012670.1"/>
</dbReference>
<dbReference type="Pfam" id="PF03466">
    <property type="entry name" value="LysR_substrate"/>
    <property type="match status" value="1"/>
</dbReference>
<dbReference type="Gene3D" id="1.10.10.10">
    <property type="entry name" value="Winged helix-like DNA-binding domain superfamily/Winged helix DNA-binding domain"/>
    <property type="match status" value="1"/>
</dbReference>
<keyword evidence="4" id="KW-0804">Transcription</keyword>
<dbReference type="InterPro" id="IPR005119">
    <property type="entry name" value="LysR_subst-bd"/>
</dbReference>
<dbReference type="PANTHER" id="PTHR30537">
    <property type="entry name" value="HTH-TYPE TRANSCRIPTIONAL REGULATOR"/>
    <property type="match status" value="1"/>
</dbReference>
<dbReference type="GO" id="GO:0043565">
    <property type="term" value="F:sequence-specific DNA binding"/>
    <property type="evidence" value="ECO:0007669"/>
    <property type="project" value="TreeGrafter"/>
</dbReference>
<dbReference type="Pfam" id="PF00126">
    <property type="entry name" value="HTH_1"/>
    <property type="match status" value="1"/>
</dbReference>
<dbReference type="PROSITE" id="PS50931">
    <property type="entry name" value="HTH_LYSR"/>
    <property type="match status" value="1"/>
</dbReference>
<dbReference type="InterPro" id="IPR058163">
    <property type="entry name" value="LysR-type_TF_proteobact-type"/>
</dbReference>
<accession>A0A4P2Q0F6</accession>
<dbReference type="PANTHER" id="PTHR30537:SF3">
    <property type="entry name" value="TRANSCRIPTIONAL REGULATORY PROTEIN"/>
    <property type="match status" value="1"/>
</dbReference>
<protein>
    <submittedName>
        <fullName evidence="6">LysR family transcriptional regulator</fullName>
    </submittedName>
</protein>
<evidence type="ECO:0000313" key="6">
    <source>
        <dbReference type="EMBL" id="AUX22521.1"/>
    </source>
</evidence>
<name>A0A4P2Q0F6_SORCE</name>
<dbReference type="EMBL" id="CP012670">
    <property type="protein sequence ID" value="AUX22521.1"/>
    <property type="molecule type" value="Genomic_DNA"/>
</dbReference>